<dbReference type="Proteomes" id="UP000054988">
    <property type="component" value="Unassembled WGS sequence"/>
</dbReference>
<name>A0A0W0FZG9_MONRR</name>
<organism evidence="1 2">
    <name type="scientific">Moniliophthora roreri</name>
    <name type="common">Frosty pod rot fungus</name>
    <name type="synonym">Monilia roreri</name>
    <dbReference type="NCBI Taxonomy" id="221103"/>
    <lineage>
        <taxon>Eukaryota</taxon>
        <taxon>Fungi</taxon>
        <taxon>Dikarya</taxon>
        <taxon>Basidiomycota</taxon>
        <taxon>Agaricomycotina</taxon>
        <taxon>Agaricomycetes</taxon>
        <taxon>Agaricomycetidae</taxon>
        <taxon>Agaricales</taxon>
        <taxon>Marasmiineae</taxon>
        <taxon>Marasmiaceae</taxon>
        <taxon>Moniliophthora</taxon>
    </lineage>
</organism>
<gene>
    <name evidence="1" type="ORF">WG66_5685</name>
</gene>
<evidence type="ECO:0000313" key="1">
    <source>
        <dbReference type="EMBL" id="KTB41735.1"/>
    </source>
</evidence>
<protein>
    <submittedName>
        <fullName evidence="1">Uncharacterized protein</fullName>
    </submittedName>
</protein>
<dbReference type="AlphaFoldDB" id="A0A0W0FZG9"/>
<comment type="caution">
    <text evidence="1">The sequence shown here is derived from an EMBL/GenBank/DDBJ whole genome shotgun (WGS) entry which is preliminary data.</text>
</comment>
<sequence>MEGVSLKRLLKDLMDLVDQDP</sequence>
<proteinExistence type="predicted"/>
<reference evidence="1 2" key="1">
    <citation type="submission" date="2015-12" db="EMBL/GenBank/DDBJ databases">
        <title>Draft genome sequence of Moniliophthora roreri, the causal agent of frosty pod rot of cacao.</title>
        <authorList>
            <person name="Aime M.C."/>
            <person name="Diaz-Valderrama J.R."/>
            <person name="Kijpornyongpan T."/>
            <person name="Phillips-Mora W."/>
        </authorList>
    </citation>
    <scope>NUCLEOTIDE SEQUENCE [LARGE SCALE GENOMIC DNA]</scope>
    <source>
        <strain evidence="1 2">MCA 2952</strain>
    </source>
</reference>
<evidence type="ECO:0000313" key="2">
    <source>
        <dbReference type="Proteomes" id="UP000054988"/>
    </source>
</evidence>
<accession>A0A0W0FZG9</accession>
<dbReference type="EMBL" id="LATX01001428">
    <property type="protein sequence ID" value="KTB41735.1"/>
    <property type="molecule type" value="Genomic_DNA"/>
</dbReference>